<evidence type="ECO:0000313" key="3">
    <source>
        <dbReference type="EMBL" id="ABY73563.1"/>
    </source>
</evidence>
<organismHost>
    <name type="scientific">Avena byzantina</name>
    <dbReference type="NCBI Taxonomy" id="146531"/>
</organismHost>
<organismHost>
    <name type="scientific">Triticum aestivum</name>
    <name type="common">Wheat</name>
    <dbReference type="NCBI Taxonomy" id="4565"/>
</organismHost>
<dbReference type="EMBL" id="EU332319">
    <property type="protein sequence ID" value="ABY73617.1"/>
    <property type="molecule type" value="Genomic_RNA"/>
</dbReference>
<reference evidence="2" key="1">
    <citation type="submission" date="2007-12" db="EMBL/GenBank/DDBJ databases">
        <title>Population genetic diversity of BYDV-PAV from China.</title>
        <authorList>
            <person name="Liu S."/>
            <person name="Wang X."/>
            <person name="Liu Y."/>
            <person name="Zhou G."/>
        </authorList>
    </citation>
    <scope>NUCLEOTIDE SEQUENCE</scope>
    <source>
        <strain evidence="3">05GG5</strain>
        <strain evidence="4">05TS3</strain>
        <strain evidence="5">05YL10</strain>
        <strain evidence="6">05ZZ10</strain>
        <strain evidence="2">06ZZ10</strain>
    </source>
</reference>
<organismHost>
    <name type="scientific">Zea mays</name>
    <name type="common">Maize</name>
    <dbReference type="NCBI Taxonomy" id="4577"/>
</organismHost>
<organismHost>
    <name type="scientific">Lolium perenne</name>
    <name type="common">Perennial ryegrass</name>
    <dbReference type="NCBI Taxonomy" id="4522"/>
</organismHost>
<sequence length="40" mass="4084">MDDLHVIALCVLSSTILAGTALVIGCCVGCCRLIDAAYSV</sequence>
<organismHost>
    <name type="scientific">Oryza sativa</name>
    <name type="common">Rice</name>
    <dbReference type="NCBI Taxonomy" id="4530"/>
</organismHost>
<evidence type="ECO:0000313" key="6">
    <source>
        <dbReference type="EMBL" id="ABY73653.1"/>
    </source>
</evidence>
<dbReference type="EMBL" id="EU332307">
    <property type="protein sequence ID" value="ABY73545.1"/>
    <property type="molecule type" value="Genomic_RNA"/>
</dbReference>
<evidence type="ECO:0000313" key="4">
    <source>
        <dbReference type="EMBL" id="ABY73581.1"/>
    </source>
</evidence>
<dbReference type="Pfam" id="PF06380">
    <property type="entry name" value="DUF1072"/>
    <property type="match status" value="1"/>
</dbReference>
<accession>B0FKK5</accession>
<feature type="transmembrane region" description="Helical" evidence="1">
    <location>
        <begin position="6"/>
        <end position="34"/>
    </location>
</feature>
<organism evidence="2">
    <name type="scientific">Barley yellow dwarf virus (isolate PAV)</name>
    <name type="common">BYDV</name>
    <dbReference type="NCBI Taxonomy" id="2169986"/>
    <lineage>
        <taxon>Viruses</taxon>
        <taxon>Riboviria</taxon>
        <taxon>Orthornavirae</taxon>
        <taxon>Kitrinoviricota</taxon>
        <taxon>Tolucaviricetes</taxon>
        <taxon>Tolivirales</taxon>
        <taxon>Tombusviridae</taxon>
        <taxon>Regressovirinae</taxon>
        <taxon>Luteovirus</taxon>
        <taxon>Luteovirus pavhordei</taxon>
    </lineage>
</organism>
<evidence type="ECO:0000313" key="2">
    <source>
        <dbReference type="EMBL" id="ABY73545.1"/>
    </source>
</evidence>
<dbReference type="InterPro" id="IPR009426">
    <property type="entry name" value="BYDV_Gp6"/>
</dbReference>
<keyword evidence="1" id="KW-0812">Transmembrane</keyword>
<organismHost>
    <name type="scientific">Hordeum vulgare</name>
    <name type="common">Barley</name>
    <dbReference type="NCBI Taxonomy" id="4513"/>
</organismHost>
<dbReference type="EMBL" id="EU332313">
    <property type="protein sequence ID" value="ABY73581.1"/>
    <property type="molecule type" value="Genomic_RNA"/>
</dbReference>
<organismHost>
    <name type="scientific">Lolium multiflorum</name>
    <name type="common">Italian ryegrass</name>
    <name type="synonym">Lolium perenne subsp. multiflorum</name>
    <dbReference type="NCBI Taxonomy" id="4521"/>
</organismHost>
<dbReference type="EMBL" id="EU332325">
    <property type="protein sequence ID" value="ABY73653.1"/>
    <property type="molecule type" value="Genomic_RNA"/>
</dbReference>
<reference evidence="2" key="2">
    <citation type="journal article" date="2011" name="PLoS ONE">
        <title>Dynamics of molecular evolution and phylogeography of Barley yellow dwarf virus-PAV.</title>
        <authorList>
            <person name="Wu B."/>
            <person name="Blanchard-Letort A."/>
            <person name="Liu Y."/>
            <person name="Zhou G."/>
            <person name="Wang X."/>
            <person name="Elena S.F."/>
        </authorList>
    </citation>
    <scope>NUCLEOTIDE SEQUENCE</scope>
    <source>
        <strain evidence="3">05GG5</strain>
        <strain evidence="4">05TS3</strain>
        <strain evidence="5">05YL10</strain>
        <strain evidence="6">05ZZ10</strain>
        <strain evidence="2">06ZZ10</strain>
    </source>
</reference>
<keyword evidence="1" id="KW-1133">Transmembrane helix</keyword>
<protein>
    <submittedName>
        <fullName evidence="2">p6</fullName>
    </submittedName>
</protein>
<name>B0FKK5_BYDVP</name>
<keyword evidence="1" id="KW-0472">Membrane</keyword>
<organismHost>
    <name type="scientific">Avena sativa</name>
    <name type="common">Oat</name>
    <dbReference type="NCBI Taxonomy" id="4498"/>
</organismHost>
<organismHost>
    <name type="scientific">Secale cereale</name>
    <name type="common">Rye</name>
    <dbReference type="NCBI Taxonomy" id="4550"/>
</organismHost>
<dbReference type="EMBL" id="EU332310">
    <property type="protein sequence ID" value="ABY73563.1"/>
    <property type="molecule type" value="Genomic_RNA"/>
</dbReference>
<proteinExistence type="predicted"/>
<evidence type="ECO:0000256" key="1">
    <source>
        <dbReference type="SAM" id="Phobius"/>
    </source>
</evidence>
<evidence type="ECO:0000313" key="5">
    <source>
        <dbReference type="EMBL" id="ABY73617.1"/>
    </source>
</evidence>